<proteinExistence type="predicted"/>
<protein>
    <submittedName>
        <fullName evidence="2">Uncharacterized protein</fullName>
    </submittedName>
</protein>
<dbReference type="EMBL" id="JBBPFD010000527">
    <property type="protein sequence ID" value="KAK7878410.1"/>
    <property type="molecule type" value="Genomic_DNA"/>
</dbReference>
<comment type="caution">
    <text evidence="2">The sequence shown here is derived from an EMBL/GenBank/DDBJ whole genome shotgun (WGS) entry which is preliminary data.</text>
</comment>
<name>A0AAW0MGP8_9GOBI</name>
<dbReference type="Proteomes" id="UP001460270">
    <property type="component" value="Unassembled WGS sequence"/>
</dbReference>
<reference evidence="3" key="1">
    <citation type="submission" date="2024-04" db="EMBL/GenBank/DDBJ databases">
        <title>Salinicola lusitanus LLJ914,a marine bacterium isolated from the Okinawa Trough.</title>
        <authorList>
            <person name="Li J."/>
        </authorList>
    </citation>
    <scope>NUCLEOTIDE SEQUENCE [LARGE SCALE GENOMIC DNA]</scope>
</reference>
<organism evidence="2 3">
    <name type="scientific">Mugilogobius chulae</name>
    <name type="common">yellowstripe goby</name>
    <dbReference type="NCBI Taxonomy" id="88201"/>
    <lineage>
        <taxon>Eukaryota</taxon>
        <taxon>Metazoa</taxon>
        <taxon>Chordata</taxon>
        <taxon>Craniata</taxon>
        <taxon>Vertebrata</taxon>
        <taxon>Euteleostomi</taxon>
        <taxon>Actinopterygii</taxon>
        <taxon>Neopterygii</taxon>
        <taxon>Teleostei</taxon>
        <taxon>Neoteleostei</taxon>
        <taxon>Acanthomorphata</taxon>
        <taxon>Gobiaria</taxon>
        <taxon>Gobiiformes</taxon>
        <taxon>Gobioidei</taxon>
        <taxon>Gobiidae</taxon>
        <taxon>Gobionellinae</taxon>
        <taxon>Mugilogobius</taxon>
    </lineage>
</organism>
<evidence type="ECO:0000256" key="1">
    <source>
        <dbReference type="SAM" id="MobiDB-lite"/>
    </source>
</evidence>
<evidence type="ECO:0000313" key="3">
    <source>
        <dbReference type="Proteomes" id="UP001460270"/>
    </source>
</evidence>
<accession>A0AAW0MGP8</accession>
<feature type="non-terminal residue" evidence="2">
    <location>
        <position position="55"/>
    </location>
</feature>
<dbReference type="AlphaFoldDB" id="A0AAW0MGP8"/>
<sequence length="55" mass="5943">IDRLPAGVSPPVSTEDEGQATGARDEGGMREGRGRVETDAVFIEGSYEMTEESHY</sequence>
<gene>
    <name evidence="2" type="ORF">WMY93_034346</name>
</gene>
<keyword evidence="3" id="KW-1185">Reference proteome</keyword>
<feature type="compositionally biased region" description="Basic and acidic residues" evidence="1">
    <location>
        <begin position="23"/>
        <end position="38"/>
    </location>
</feature>
<feature type="non-terminal residue" evidence="2">
    <location>
        <position position="1"/>
    </location>
</feature>
<feature type="region of interest" description="Disordered" evidence="1">
    <location>
        <begin position="1"/>
        <end position="39"/>
    </location>
</feature>
<evidence type="ECO:0000313" key="2">
    <source>
        <dbReference type="EMBL" id="KAK7878410.1"/>
    </source>
</evidence>